<dbReference type="SMART" id="SM00382">
    <property type="entry name" value="AAA"/>
    <property type="match status" value="2"/>
</dbReference>
<keyword evidence="3" id="KW-0813">Transport</keyword>
<keyword evidence="8 10" id="KW-0472">Membrane</keyword>
<sequence length="1487" mass="165029">MSSMRGGASSSDSINGYWGDGIEGGAVKQREAQQEFEELQRQLSRRSTQSRSRRRSSGILSFLHSRQGEGVEDVESGEGGEGVSSVEGGEGADEGGGDETEVDSESAHPDGFKLRDFVQSGQLEKRDAKTGEATKRTGVVWKHLRVTGVDSGATQVRTLPQAIAGTFGPDLYRLVARGRGRGRAKQRRTLLHDFTGVVRPGEMMLVLGRPGSGCSTFLKAVANRREGFVSVEGEVAYGGMAAAHMDKHFKGEVVYNGEEDRHMASLTVEQTLRFSLLTKTASHERGTVQLVVEALLSMFGMRHTRHTLVGDEFTRGVSGGERKRVSIAEALATKGAVACWDNSTRGLDASTALSYAKSLRIMTDLSHRTTLTTLYQAGEGIYRLMDKVLVIDQGRMLFQGPAAAAKQYFVDLGFYCPPRQTTADFLTALCDVNARQFRPGFEHRCPKTPAQLEQAFFQSHAYARVLRDLADYERHLGQSGHADARVFEQAVRGAKSRTVRKRSVYTVSLWKQVLACTRRELWLLWGDKTALYTKFFIIVSNALIVGSLFYKSPSNTHGLFVRGGVVFFSILFLGWLQLSELIKAVAGRAVIVRQKEYAFYRPSAVSMARVLGDLPLVAVEVVVFGLIMYMMTNLDLHAAKFFIYLLFVYATTICLTALYRMFASLSPTMDDAVRFSGISLNLLIIFTGYTIAKPVLLGQKIWFGWLYYVNPMSYAFEAVLTNEFAGRRLQCAPSQIVPQGPGIGPQNQACAVVGARAGSLDVLGSDYLSQQFEYTRSHLWRNFGVVVAFAALYMVVTVWAMETFSFASSGVGALVFKSSAKQGSDEEKGSAAQHHGQQTPDEVLESLEASKSLFTWTDVSYSVPTGHGRQTLLNSVNGYAKPGVLLALMGASGAGKTTLLNTLSQRQTVGVVGGEMLVDGRRLDSDFQRRTGYVEQMDLHEGSATVREALVFSALLRQGRHVARRDKLDYVDKIVHLLELGPVQDAIVASLGVEHRKRLTIGVELAAKPSLLLFLDEPTSGLDSQSAFSIVRFLRKLCAAGQAIVCTIHQPSSELIEQFDQILALNPGGNVFYFGPVGRNGQAVVDYFAARGAVCPPGKNVAEFLLETGAKSQDRQHWNSQWAQSHEKRLVLHDIEAMKRQRSSRVDQQPPVEHHEFAAPVWLQIALLTRRMFVNQWRQPSYVYGKLFTAVIVGIFNGFTFWQLGESVADMQSRMFTLFLIVLIPPTVLNAVLPKFYMDRALWEGREHASRIYGWVAFCTASILSEIPASFVAGLVYWLLWYWPTGLPATSSTSAYVFIMTVLFFLFQSSWGQWICAWAPSFTVISNVLPFFLVVFSLFNGIIVPYSQLNVFWKYWLYWLNPSTYWMGGVLAATLAKQSVVCAANEAAHFEPPAGQNCSSFASDFVARAGRGYLVNPDATADCMYCPFANGIEYLDSLNVKPSQKWRDFGIFLAFCFSNWMLVYFFIYTVRVKRWSPFSLVAKAKFW</sequence>
<feature type="transmembrane region" description="Helical" evidence="10">
    <location>
        <begin position="559"/>
        <end position="578"/>
    </location>
</feature>
<dbReference type="GO" id="GO:0140359">
    <property type="term" value="F:ABC-type transporter activity"/>
    <property type="evidence" value="ECO:0007669"/>
    <property type="project" value="InterPro"/>
</dbReference>
<comment type="subcellular location">
    <subcellularLocation>
        <location evidence="1">Membrane</location>
        <topology evidence="1">Multi-pass membrane protein</topology>
    </subcellularLocation>
</comment>
<feature type="transmembrane region" description="Helical" evidence="10">
    <location>
        <begin position="531"/>
        <end position="550"/>
    </location>
</feature>
<dbReference type="InterPro" id="IPR003593">
    <property type="entry name" value="AAA+_ATPase"/>
</dbReference>
<keyword evidence="5" id="KW-0547">Nucleotide-binding</keyword>
<feature type="compositionally biased region" description="Low complexity" evidence="9">
    <location>
        <begin position="1"/>
        <end position="13"/>
    </location>
</feature>
<evidence type="ECO:0000256" key="3">
    <source>
        <dbReference type="ARBA" id="ARBA00022448"/>
    </source>
</evidence>
<dbReference type="SUPFAM" id="SSF52540">
    <property type="entry name" value="P-loop containing nucleoside triphosphate hydrolases"/>
    <property type="match status" value="2"/>
</dbReference>
<dbReference type="InterPro" id="IPR017871">
    <property type="entry name" value="ABC_transporter-like_CS"/>
</dbReference>
<dbReference type="Pfam" id="PF01061">
    <property type="entry name" value="ABC2_membrane"/>
    <property type="match status" value="2"/>
</dbReference>
<evidence type="ECO:0000256" key="1">
    <source>
        <dbReference type="ARBA" id="ARBA00004141"/>
    </source>
</evidence>
<feature type="transmembrane region" description="Helical" evidence="10">
    <location>
        <begin position="1185"/>
        <end position="1204"/>
    </location>
</feature>
<feature type="compositionally biased region" description="Acidic residues" evidence="9">
    <location>
        <begin position="90"/>
        <end position="104"/>
    </location>
</feature>
<dbReference type="InterPro" id="IPR010929">
    <property type="entry name" value="PDR_CDR_ABC"/>
</dbReference>
<feature type="transmembrane region" description="Helical" evidence="10">
    <location>
        <begin position="779"/>
        <end position="801"/>
    </location>
</feature>
<feature type="transmembrane region" description="Helical" evidence="10">
    <location>
        <begin position="1295"/>
        <end position="1316"/>
    </location>
</feature>
<feature type="compositionally biased region" description="Basic and acidic residues" evidence="9">
    <location>
        <begin position="123"/>
        <end position="134"/>
    </location>
</feature>
<feature type="transmembrane region" description="Helical" evidence="10">
    <location>
        <begin position="1449"/>
        <end position="1470"/>
    </location>
</feature>
<evidence type="ECO:0000256" key="9">
    <source>
        <dbReference type="SAM" id="MobiDB-lite"/>
    </source>
</evidence>
<protein>
    <recommendedName>
        <fullName evidence="11">ABC transporter domain-containing protein</fullName>
    </recommendedName>
</protein>
<feature type="transmembrane region" description="Helical" evidence="10">
    <location>
        <begin position="641"/>
        <end position="662"/>
    </location>
</feature>
<dbReference type="InterPro" id="IPR013525">
    <property type="entry name" value="ABC2_TM"/>
</dbReference>
<dbReference type="CDD" id="cd03232">
    <property type="entry name" value="ABCG_PDR_domain2"/>
    <property type="match status" value="1"/>
</dbReference>
<reference evidence="12 13" key="1">
    <citation type="submission" date="2017-06" db="EMBL/GenBank/DDBJ databases">
        <title>Ant-infecting Ophiocordyceps genomes reveal a high diversity of potential behavioral manipulation genes and a possible major role for enterotoxins.</title>
        <authorList>
            <person name="De Bekker C."/>
            <person name="Evans H.C."/>
            <person name="Brachmann A."/>
            <person name="Hughes D.P."/>
        </authorList>
    </citation>
    <scope>NUCLEOTIDE SEQUENCE [LARGE SCALE GENOMIC DNA]</scope>
    <source>
        <strain evidence="12 13">Map64</strain>
    </source>
</reference>
<keyword evidence="13" id="KW-1185">Reference proteome</keyword>
<dbReference type="PROSITE" id="PS00211">
    <property type="entry name" value="ABC_TRANSPORTER_1"/>
    <property type="match status" value="1"/>
</dbReference>
<dbReference type="FunFam" id="3.40.50.300:FF:000054">
    <property type="entry name" value="ABC multidrug transporter atrF"/>
    <property type="match status" value="1"/>
</dbReference>
<keyword evidence="7 10" id="KW-1133">Transmembrane helix</keyword>
<dbReference type="Pfam" id="PF14510">
    <property type="entry name" value="ABC_trans_N"/>
    <property type="match status" value="1"/>
</dbReference>
<evidence type="ECO:0000256" key="4">
    <source>
        <dbReference type="ARBA" id="ARBA00022692"/>
    </source>
</evidence>
<keyword evidence="6" id="KW-0067">ATP-binding</keyword>
<dbReference type="CDD" id="cd03233">
    <property type="entry name" value="ABCG_PDR_domain1"/>
    <property type="match status" value="1"/>
</dbReference>
<dbReference type="Gene3D" id="3.40.50.300">
    <property type="entry name" value="P-loop containing nucleotide triphosphate hydrolases"/>
    <property type="match status" value="2"/>
</dbReference>
<keyword evidence="4 10" id="KW-0812">Transmembrane</keyword>
<dbReference type="InterPro" id="IPR034003">
    <property type="entry name" value="ABCG_PDR_2"/>
</dbReference>
<dbReference type="PROSITE" id="PS50893">
    <property type="entry name" value="ABC_TRANSPORTER_2"/>
    <property type="match status" value="2"/>
</dbReference>
<feature type="compositionally biased region" description="Low complexity" evidence="9">
    <location>
        <begin position="41"/>
        <end position="50"/>
    </location>
</feature>
<evidence type="ECO:0000256" key="2">
    <source>
        <dbReference type="ARBA" id="ARBA00006012"/>
    </source>
</evidence>
<dbReference type="GO" id="GO:0005524">
    <property type="term" value="F:ATP binding"/>
    <property type="evidence" value="ECO:0007669"/>
    <property type="project" value="UniProtKB-KW"/>
</dbReference>
<dbReference type="EMBL" id="NJET01000092">
    <property type="protein sequence ID" value="PHH61774.1"/>
    <property type="molecule type" value="Genomic_DNA"/>
</dbReference>
<dbReference type="InterPro" id="IPR027417">
    <property type="entry name" value="P-loop_NTPase"/>
</dbReference>
<evidence type="ECO:0000313" key="12">
    <source>
        <dbReference type="EMBL" id="PHH61774.1"/>
    </source>
</evidence>
<dbReference type="InterPro" id="IPR029481">
    <property type="entry name" value="ABC_trans_N"/>
</dbReference>
<feature type="transmembrane region" description="Helical" evidence="10">
    <location>
        <begin position="1253"/>
        <end position="1283"/>
    </location>
</feature>
<feature type="compositionally biased region" description="Basic and acidic residues" evidence="9">
    <location>
        <begin position="105"/>
        <end position="116"/>
    </location>
</feature>
<dbReference type="Pfam" id="PF06422">
    <property type="entry name" value="PDR_CDR"/>
    <property type="match status" value="1"/>
</dbReference>
<comment type="caution">
    <text evidence="12">The sequence shown here is derived from an EMBL/GenBank/DDBJ whole genome shotgun (WGS) entry which is preliminary data.</text>
</comment>
<feature type="region of interest" description="Disordered" evidence="9">
    <location>
        <begin position="1"/>
        <end position="134"/>
    </location>
</feature>
<gene>
    <name evidence="12" type="ORF">CDD81_7985</name>
</gene>
<feature type="transmembrane region" description="Helical" evidence="10">
    <location>
        <begin position="1216"/>
        <end position="1233"/>
    </location>
</feature>
<evidence type="ECO:0000259" key="11">
    <source>
        <dbReference type="PROSITE" id="PS50893"/>
    </source>
</evidence>
<dbReference type="STRING" id="1399860.A0A2C5Y497"/>
<dbReference type="GO" id="GO:0016020">
    <property type="term" value="C:membrane"/>
    <property type="evidence" value="ECO:0007669"/>
    <property type="project" value="UniProtKB-SubCell"/>
</dbReference>
<proteinExistence type="inferred from homology"/>
<evidence type="ECO:0000313" key="13">
    <source>
        <dbReference type="Proteomes" id="UP000226192"/>
    </source>
</evidence>
<dbReference type="InterPro" id="IPR003439">
    <property type="entry name" value="ABC_transporter-like_ATP-bd"/>
</dbReference>
<evidence type="ECO:0000256" key="6">
    <source>
        <dbReference type="ARBA" id="ARBA00022840"/>
    </source>
</evidence>
<evidence type="ECO:0000256" key="10">
    <source>
        <dbReference type="SAM" id="Phobius"/>
    </source>
</evidence>
<feature type="transmembrane region" description="Helical" evidence="10">
    <location>
        <begin position="610"/>
        <end position="629"/>
    </location>
</feature>
<dbReference type="InterPro" id="IPR034001">
    <property type="entry name" value="ABCG_PDR_1"/>
</dbReference>
<name>A0A2C5Y497_9HYPO</name>
<feature type="domain" description="ABC transporter" evidence="11">
    <location>
        <begin position="176"/>
        <end position="418"/>
    </location>
</feature>
<dbReference type="GO" id="GO:0016887">
    <property type="term" value="F:ATP hydrolysis activity"/>
    <property type="evidence" value="ECO:0007669"/>
    <property type="project" value="InterPro"/>
</dbReference>
<organism evidence="12 13">
    <name type="scientific">Ophiocordyceps australis</name>
    <dbReference type="NCBI Taxonomy" id="1399860"/>
    <lineage>
        <taxon>Eukaryota</taxon>
        <taxon>Fungi</taxon>
        <taxon>Dikarya</taxon>
        <taxon>Ascomycota</taxon>
        <taxon>Pezizomycotina</taxon>
        <taxon>Sordariomycetes</taxon>
        <taxon>Hypocreomycetidae</taxon>
        <taxon>Hypocreales</taxon>
        <taxon>Ophiocordycipitaceae</taxon>
        <taxon>Ophiocordyceps</taxon>
    </lineage>
</organism>
<evidence type="ECO:0000256" key="7">
    <source>
        <dbReference type="ARBA" id="ARBA00022989"/>
    </source>
</evidence>
<feature type="domain" description="ABC transporter" evidence="11">
    <location>
        <begin position="854"/>
        <end position="1092"/>
    </location>
</feature>
<evidence type="ECO:0000256" key="5">
    <source>
        <dbReference type="ARBA" id="ARBA00022741"/>
    </source>
</evidence>
<evidence type="ECO:0000256" key="8">
    <source>
        <dbReference type="ARBA" id="ARBA00023136"/>
    </source>
</evidence>
<dbReference type="Pfam" id="PF00005">
    <property type="entry name" value="ABC_tran"/>
    <property type="match status" value="2"/>
</dbReference>
<comment type="similarity">
    <text evidence="2">Belongs to the ABC transporter superfamily. ABCG family. PDR (TC 3.A.1.205) subfamily.</text>
</comment>
<accession>A0A2C5Y497</accession>
<feature type="transmembrane region" description="Helical" evidence="10">
    <location>
        <begin position="674"/>
        <end position="692"/>
    </location>
</feature>
<dbReference type="PANTHER" id="PTHR19241">
    <property type="entry name" value="ATP-BINDING CASSETTE TRANSPORTER"/>
    <property type="match status" value="1"/>
</dbReference>
<dbReference type="Proteomes" id="UP000226192">
    <property type="component" value="Unassembled WGS sequence"/>
</dbReference>
<dbReference type="OrthoDB" id="245989at2759"/>